<keyword evidence="3" id="KW-1185">Reference proteome</keyword>
<organism evidence="2 3">
    <name type="scientific">Labrus bergylta</name>
    <name type="common">ballan wrasse</name>
    <dbReference type="NCBI Taxonomy" id="56723"/>
    <lineage>
        <taxon>Eukaryota</taxon>
        <taxon>Metazoa</taxon>
        <taxon>Chordata</taxon>
        <taxon>Craniata</taxon>
        <taxon>Vertebrata</taxon>
        <taxon>Euteleostomi</taxon>
        <taxon>Actinopterygii</taxon>
        <taxon>Neopterygii</taxon>
        <taxon>Teleostei</taxon>
        <taxon>Neoteleostei</taxon>
        <taxon>Acanthomorphata</taxon>
        <taxon>Eupercaria</taxon>
        <taxon>Labriformes</taxon>
        <taxon>Labridae</taxon>
        <taxon>Labrus</taxon>
    </lineage>
</organism>
<dbReference type="PANTHER" id="PTHR16266">
    <property type="entry name" value="WD REPEAT DOMAIN 9"/>
    <property type="match status" value="1"/>
</dbReference>
<dbReference type="InterPro" id="IPR036322">
    <property type="entry name" value="WD40_repeat_dom_sf"/>
</dbReference>
<dbReference type="SMART" id="SM00320">
    <property type="entry name" value="WD40"/>
    <property type="match status" value="1"/>
</dbReference>
<dbReference type="GO" id="GO:0006357">
    <property type="term" value="P:regulation of transcription by RNA polymerase II"/>
    <property type="evidence" value="ECO:0007669"/>
    <property type="project" value="TreeGrafter"/>
</dbReference>
<protein>
    <submittedName>
        <fullName evidence="2">Uncharacterized protein</fullName>
    </submittedName>
</protein>
<dbReference type="Ensembl" id="ENSLBET00000017305.1">
    <property type="protein sequence ID" value="ENSLBEP00000016366.1"/>
    <property type="gene ID" value="ENSLBEG00000012658.1"/>
</dbReference>
<dbReference type="Gene3D" id="2.130.10.10">
    <property type="entry name" value="YVTN repeat-like/Quinoprotein amine dehydrogenase"/>
    <property type="match status" value="1"/>
</dbReference>
<dbReference type="Proteomes" id="UP000261660">
    <property type="component" value="Unplaced"/>
</dbReference>
<dbReference type="GeneTree" id="ENSGT00950000183107"/>
<dbReference type="InterPro" id="IPR015943">
    <property type="entry name" value="WD40/YVTN_repeat-like_dom_sf"/>
</dbReference>
<feature type="repeat" description="WD" evidence="1">
    <location>
        <begin position="43"/>
        <end position="84"/>
    </location>
</feature>
<accession>A0A3Q3F8R4</accession>
<name>A0A3Q3F8R4_9LABR</name>
<dbReference type="SUPFAM" id="SSF50978">
    <property type="entry name" value="WD40 repeat-like"/>
    <property type="match status" value="1"/>
</dbReference>
<dbReference type="PROSITE" id="PS50082">
    <property type="entry name" value="WD_REPEATS_2"/>
    <property type="match status" value="1"/>
</dbReference>
<sequence>MWHAPMSTSLVTKITQVFFLFQGSDDCLVKIWSSFDGSLHSTLRGHSAEITDLAVNNENTLIAAGSCDKTIRVWCLRTCAPVAVLQGHSQEFRLCAPLSVQVMSSLR</sequence>
<evidence type="ECO:0000313" key="2">
    <source>
        <dbReference type="Ensembl" id="ENSLBEP00000016366.1"/>
    </source>
</evidence>
<proteinExistence type="predicted"/>
<reference evidence="2" key="1">
    <citation type="submission" date="2025-08" db="UniProtKB">
        <authorList>
            <consortium name="Ensembl"/>
        </authorList>
    </citation>
    <scope>IDENTIFICATION</scope>
</reference>
<dbReference type="STRING" id="56723.ENSLBEP00000016366"/>
<dbReference type="Pfam" id="PF00400">
    <property type="entry name" value="WD40"/>
    <property type="match status" value="1"/>
</dbReference>
<dbReference type="PANTHER" id="PTHR16266:SF26">
    <property type="entry name" value="BROMODOMAIN AND WD REPEAT-CONTAINING PROTEIN 1"/>
    <property type="match status" value="1"/>
</dbReference>
<evidence type="ECO:0000313" key="3">
    <source>
        <dbReference type="Proteomes" id="UP000261660"/>
    </source>
</evidence>
<dbReference type="InParanoid" id="A0A3Q3F8R4"/>
<dbReference type="GO" id="GO:0005634">
    <property type="term" value="C:nucleus"/>
    <property type="evidence" value="ECO:0007669"/>
    <property type="project" value="TreeGrafter"/>
</dbReference>
<dbReference type="GO" id="GO:0008360">
    <property type="term" value="P:regulation of cell shape"/>
    <property type="evidence" value="ECO:0007669"/>
    <property type="project" value="TreeGrafter"/>
</dbReference>
<dbReference type="AlphaFoldDB" id="A0A3Q3F8R4"/>
<keyword evidence="1" id="KW-0853">WD repeat</keyword>
<dbReference type="InterPro" id="IPR052060">
    <property type="entry name" value="Bromo_WD_repeat"/>
</dbReference>
<dbReference type="InterPro" id="IPR001680">
    <property type="entry name" value="WD40_rpt"/>
</dbReference>
<dbReference type="PROSITE" id="PS50294">
    <property type="entry name" value="WD_REPEATS_REGION"/>
    <property type="match status" value="1"/>
</dbReference>
<evidence type="ECO:0000256" key="1">
    <source>
        <dbReference type="PROSITE-ProRule" id="PRU00221"/>
    </source>
</evidence>
<reference evidence="2" key="2">
    <citation type="submission" date="2025-09" db="UniProtKB">
        <authorList>
            <consortium name="Ensembl"/>
        </authorList>
    </citation>
    <scope>IDENTIFICATION</scope>
</reference>
<dbReference type="GO" id="GO:0007010">
    <property type="term" value="P:cytoskeleton organization"/>
    <property type="evidence" value="ECO:0007669"/>
    <property type="project" value="TreeGrafter"/>
</dbReference>